<comment type="subcellular location">
    <subcellularLocation>
        <location evidence="1">Secreted</location>
    </subcellularLocation>
</comment>
<keyword evidence="3" id="KW-0732">Signal</keyword>
<feature type="domain" description="Fibrinogen C-terminal" evidence="7">
    <location>
        <begin position="213"/>
        <end position="444"/>
    </location>
</feature>
<evidence type="ECO:0000259" key="7">
    <source>
        <dbReference type="PROSITE" id="PS51406"/>
    </source>
</evidence>
<proteinExistence type="predicted"/>
<dbReference type="InterPro" id="IPR020837">
    <property type="entry name" value="Fibrinogen_CS"/>
</dbReference>
<comment type="caution">
    <text evidence="8">The sequence shown here is derived from an EMBL/GenBank/DDBJ whole genome shotgun (WGS) entry which is preliminary data.</text>
</comment>
<organism evidence="8 9">
    <name type="scientific">Pinctada imbricata</name>
    <name type="common">Atlantic pearl-oyster</name>
    <name type="synonym">Pinctada martensii</name>
    <dbReference type="NCBI Taxonomy" id="66713"/>
    <lineage>
        <taxon>Eukaryota</taxon>
        <taxon>Metazoa</taxon>
        <taxon>Spiralia</taxon>
        <taxon>Lophotrochozoa</taxon>
        <taxon>Mollusca</taxon>
        <taxon>Bivalvia</taxon>
        <taxon>Autobranchia</taxon>
        <taxon>Pteriomorphia</taxon>
        <taxon>Pterioida</taxon>
        <taxon>Pterioidea</taxon>
        <taxon>Pteriidae</taxon>
        <taxon>Pinctada</taxon>
    </lineage>
</organism>
<keyword evidence="2" id="KW-0964">Secreted</keyword>
<keyword evidence="5" id="KW-1015">Disulfide bond</keyword>
<dbReference type="PROSITE" id="PS00514">
    <property type="entry name" value="FIBRINOGEN_C_1"/>
    <property type="match status" value="1"/>
</dbReference>
<dbReference type="NCBIfam" id="NF040941">
    <property type="entry name" value="GGGWT_bact"/>
    <property type="match status" value="1"/>
</dbReference>
<accession>A0AA89BXT7</accession>
<dbReference type="SUPFAM" id="SSF56496">
    <property type="entry name" value="Fibrinogen C-terminal domain-like"/>
    <property type="match status" value="1"/>
</dbReference>
<gene>
    <name evidence="8" type="ORF">FSP39_001345</name>
</gene>
<dbReference type="GO" id="GO:0005576">
    <property type="term" value="C:extracellular region"/>
    <property type="evidence" value="ECO:0007669"/>
    <property type="project" value="UniProtKB-SubCell"/>
</dbReference>
<dbReference type="InterPro" id="IPR037579">
    <property type="entry name" value="FIB_ANG-like"/>
</dbReference>
<evidence type="ECO:0000256" key="1">
    <source>
        <dbReference type="ARBA" id="ARBA00004613"/>
    </source>
</evidence>
<evidence type="ECO:0000256" key="2">
    <source>
        <dbReference type="ARBA" id="ARBA00022525"/>
    </source>
</evidence>
<dbReference type="Gene3D" id="3.90.215.10">
    <property type="entry name" value="Gamma Fibrinogen, chain A, domain 1"/>
    <property type="match status" value="1"/>
</dbReference>
<dbReference type="PANTHER" id="PTHR47221:SF6">
    <property type="entry name" value="FIBRINOGEN ALPHA CHAIN"/>
    <property type="match status" value="1"/>
</dbReference>
<dbReference type="InterPro" id="IPR002181">
    <property type="entry name" value="Fibrinogen_a/b/g_C_dom"/>
</dbReference>
<evidence type="ECO:0000313" key="9">
    <source>
        <dbReference type="Proteomes" id="UP001186944"/>
    </source>
</evidence>
<evidence type="ECO:0000256" key="6">
    <source>
        <dbReference type="ARBA" id="ARBA00023180"/>
    </source>
</evidence>
<dbReference type="Pfam" id="PF00147">
    <property type="entry name" value="Fibrinogen_C"/>
    <property type="match status" value="1"/>
</dbReference>
<evidence type="ECO:0000313" key="8">
    <source>
        <dbReference type="EMBL" id="KAK3094409.1"/>
    </source>
</evidence>
<dbReference type="AlphaFoldDB" id="A0AA89BXT7"/>
<dbReference type="PANTHER" id="PTHR47221">
    <property type="entry name" value="FIBRINOGEN ALPHA CHAIN"/>
    <property type="match status" value="1"/>
</dbReference>
<protein>
    <recommendedName>
        <fullName evidence="7">Fibrinogen C-terminal domain-containing protein</fullName>
    </recommendedName>
</protein>
<dbReference type="Proteomes" id="UP001186944">
    <property type="component" value="Unassembled WGS sequence"/>
</dbReference>
<dbReference type="SMART" id="SM00186">
    <property type="entry name" value="FBG"/>
    <property type="match status" value="1"/>
</dbReference>
<keyword evidence="9" id="KW-1185">Reference proteome</keyword>
<dbReference type="InterPro" id="IPR036056">
    <property type="entry name" value="Fibrinogen-like_C"/>
</dbReference>
<evidence type="ECO:0000256" key="4">
    <source>
        <dbReference type="ARBA" id="ARBA00023054"/>
    </source>
</evidence>
<evidence type="ECO:0000256" key="5">
    <source>
        <dbReference type="ARBA" id="ARBA00023157"/>
    </source>
</evidence>
<sequence length="444" mass="50663">MSLVRPQLEYSSTVWDPYQQGHIDMLEKVQRRVARYVMGKYRNRSSVGEMIQHLGWKSLKSRRKEARLSMMYKIVNNKVAIDPDEYFVKPSRRSRHMHHHAFAVPSATKDSREWSYFLNTIRDWNSLPPDIAASKSLEIFKSQDQVEPVFSDHLSYVTYFLSALAKSHKTGLTVRINDLDNSVTTSPPSPTTSPLSITTSQLFVTTTQSLAPTSTVPPPKDCKELYDRGQSSTGVYEIEISDSITKSVICDMTTQDGGWTVIQNRHDGTVDFYRTWSQYKNGFGSVETEYWIGNEAIYKLVSLYTSTKLYIEMEDWSSNIKYALYNQFILYSEVQDYRIYVSGYSGTSGDCIDYYDASFGGSKDKFSHNNMKFSTWDEDNDSHPSVNCGETMKGGWWYSECMASNLNGLYLASGTVDSTSMSCKTFGNDYQSLKRVKMMIKGVS</sequence>
<dbReference type="CDD" id="cd00087">
    <property type="entry name" value="FReD"/>
    <property type="match status" value="1"/>
</dbReference>
<keyword evidence="4" id="KW-0175">Coiled coil</keyword>
<evidence type="ECO:0000256" key="3">
    <source>
        <dbReference type="ARBA" id="ARBA00022729"/>
    </source>
</evidence>
<reference evidence="8" key="1">
    <citation type="submission" date="2019-08" db="EMBL/GenBank/DDBJ databases">
        <title>The improved chromosome-level genome for the pearl oyster Pinctada fucata martensii using PacBio sequencing and Hi-C.</title>
        <authorList>
            <person name="Zheng Z."/>
        </authorList>
    </citation>
    <scope>NUCLEOTIDE SEQUENCE</scope>
    <source>
        <strain evidence="8">ZZ-2019</strain>
        <tissue evidence="8">Adductor muscle</tissue>
    </source>
</reference>
<keyword evidence="6" id="KW-0325">Glycoprotein</keyword>
<name>A0AA89BXT7_PINIB</name>
<dbReference type="PROSITE" id="PS51406">
    <property type="entry name" value="FIBRINOGEN_C_2"/>
    <property type="match status" value="1"/>
</dbReference>
<dbReference type="InterPro" id="IPR014716">
    <property type="entry name" value="Fibrinogen_a/b/g_C_1"/>
</dbReference>
<dbReference type="EMBL" id="VSWD01000008">
    <property type="protein sequence ID" value="KAK3094409.1"/>
    <property type="molecule type" value="Genomic_DNA"/>
</dbReference>